<dbReference type="InterPro" id="IPR027417">
    <property type="entry name" value="P-loop_NTPase"/>
</dbReference>
<dbReference type="GO" id="GO:0098796">
    <property type="term" value="C:membrane protein complex"/>
    <property type="evidence" value="ECO:0007669"/>
    <property type="project" value="UniProtKB-ARBA"/>
</dbReference>
<keyword evidence="3 5" id="KW-0067">ATP-binding</keyword>
<name>A0A3S9T0Y1_9FIRM</name>
<evidence type="ECO:0000256" key="2">
    <source>
        <dbReference type="ARBA" id="ARBA00022741"/>
    </source>
</evidence>
<dbReference type="InterPro" id="IPR003439">
    <property type="entry name" value="ABC_transporter-like_ATP-bd"/>
</dbReference>
<dbReference type="KEGG" id="aft:BBF96_12155"/>
<keyword evidence="6" id="KW-1185">Reference proteome</keyword>
<dbReference type="PANTHER" id="PTHR24220:SF86">
    <property type="entry name" value="ABC TRANSPORTER ABCH.1"/>
    <property type="match status" value="1"/>
</dbReference>
<keyword evidence="2" id="KW-0547">Nucleotide-binding</keyword>
<dbReference type="FunFam" id="3.40.50.300:FF:000032">
    <property type="entry name" value="Export ABC transporter ATP-binding protein"/>
    <property type="match status" value="1"/>
</dbReference>
<dbReference type="AlphaFoldDB" id="A0A3S9T0Y1"/>
<dbReference type="OrthoDB" id="9802264at2"/>
<evidence type="ECO:0000313" key="5">
    <source>
        <dbReference type="EMBL" id="AZR74082.1"/>
    </source>
</evidence>
<dbReference type="EMBL" id="CP016379">
    <property type="protein sequence ID" value="AZR74082.1"/>
    <property type="molecule type" value="Genomic_DNA"/>
</dbReference>
<dbReference type="CDD" id="cd03255">
    <property type="entry name" value="ABC_MJ0796_LolCDE_FtsE"/>
    <property type="match status" value="1"/>
</dbReference>
<reference evidence="5 6" key="1">
    <citation type="submission" date="2016-07" db="EMBL/GenBank/DDBJ databases">
        <title>Genome and transcriptome analysis of iron-reducing fermentative bacteria Anoxybacter fermentans.</title>
        <authorList>
            <person name="Zeng X."/>
            <person name="Shao Z."/>
        </authorList>
    </citation>
    <scope>NUCLEOTIDE SEQUENCE [LARGE SCALE GENOMIC DNA]</scope>
    <source>
        <strain evidence="5 6">DY22613</strain>
    </source>
</reference>
<protein>
    <submittedName>
        <fullName evidence="5">Macrolide ABC transporter ATP-binding protein</fullName>
    </submittedName>
</protein>
<evidence type="ECO:0000259" key="4">
    <source>
        <dbReference type="PROSITE" id="PS50893"/>
    </source>
</evidence>
<dbReference type="InterPro" id="IPR015854">
    <property type="entry name" value="ABC_transpr_LolD-like"/>
</dbReference>
<proteinExistence type="predicted"/>
<dbReference type="InterPro" id="IPR017871">
    <property type="entry name" value="ABC_transporter-like_CS"/>
</dbReference>
<dbReference type="Proteomes" id="UP000267250">
    <property type="component" value="Chromosome"/>
</dbReference>
<dbReference type="GO" id="GO:0016887">
    <property type="term" value="F:ATP hydrolysis activity"/>
    <property type="evidence" value="ECO:0007669"/>
    <property type="project" value="InterPro"/>
</dbReference>
<dbReference type="PROSITE" id="PS50893">
    <property type="entry name" value="ABC_TRANSPORTER_2"/>
    <property type="match status" value="1"/>
</dbReference>
<keyword evidence="1" id="KW-0813">Transport</keyword>
<organism evidence="5 6">
    <name type="scientific">Anoxybacter fermentans</name>
    <dbReference type="NCBI Taxonomy" id="1323375"/>
    <lineage>
        <taxon>Bacteria</taxon>
        <taxon>Bacillati</taxon>
        <taxon>Bacillota</taxon>
        <taxon>Clostridia</taxon>
        <taxon>Halanaerobiales</taxon>
        <taxon>Anoxybacter</taxon>
    </lineage>
</organism>
<evidence type="ECO:0000313" key="6">
    <source>
        <dbReference type="Proteomes" id="UP000267250"/>
    </source>
</evidence>
<dbReference type="PROSITE" id="PS00211">
    <property type="entry name" value="ABC_TRANSPORTER_1"/>
    <property type="match status" value="1"/>
</dbReference>
<dbReference type="GO" id="GO:0022857">
    <property type="term" value="F:transmembrane transporter activity"/>
    <property type="evidence" value="ECO:0007669"/>
    <property type="project" value="TreeGrafter"/>
</dbReference>
<dbReference type="PANTHER" id="PTHR24220">
    <property type="entry name" value="IMPORT ATP-BINDING PROTEIN"/>
    <property type="match status" value="1"/>
</dbReference>
<dbReference type="Pfam" id="PF00005">
    <property type="entry name" value="ABC_tran"/>
    <property type="match status" value="1"/>
</dbReference>
<dbReference type="Gene3D" id="3.40.50.300">
    <property type="entry name" value="P-loop containing nucleotide triphosphate hydrolases"/>
    <property type="match status" value="1"/>
</dbReference>
<accession>A0A3S9T0Y1</accession>
<evidence type="ECO:0000256" key="1">
    <source>
        <dbReference type="ARBA" id="ARBA00022448"/>
    </source>
</evidence>
<sequence length="224" mass="24998">MIELRDVKKIYNMGQITVEALRGVTLSIEKGEFVAIMGPSGSGKSTMMNIIGCLDRPTTGTYHLDGINVAQLSDNQLANLRNKKIGFVFQQFHLLPRNNLLQNVELPLIYAGVGFKERRRRAKEVLKMVGLENRMYHRPNEISGGQKQRAAIARALVNRPSLLLADEPTGNLDSKTGAMIMDLLVQLHQMGNTIVLVTHDPEVAEYAERIIHLRDGLITSDVKK</sequence>
<dbReference type="GO" id="GO:0005886">
    <property type="term" value="C:plasma membrane"/>
    <property type="evidence" value="ECO:0007669"/>
    <property type="project" value="TreeGrafter"/>
</dbReference>
<dbReference type="GO" id="GO:0005524">
    <property type="term" value="F:ATP binding"/>
    <property type="evidence" value="ECO:0007669"/>
    <property type="project" value="UniProtKB-KW"/>
</dbReference>
<dbReference type="InterPro" id="IPR017911">
    <property type="entry name" value="MacB-like_ATP-bd"/>
</dbReference>
<dbReference type="SUPFAM" id="SSF52540">
    <property type="entry name" value="P-loop containing nucleoside triphosphate hydrolases"/>
    <property type="match status" value="1"/>
</dbReference>
<feature type="domain" description="ABC transporter" evidence="4">
    <location>
        <begin position="2"/>
        <end position="224"/>
    </location>
</feature>
<evidence type="ECO:0000256" key="3">
    <source>
        <dbReference type="ARBA" id="ARBA00022840"/>
    </source>
</evidence>
<dbReference type="InterPro" id="IPR003593">
    <property type="entry name" value="AAA+_ATPase"/>
</dbReference>
<gene>
    <name evidence="5" type="ORF">BBF96_12155</name>
</gene>
<dbReference type="SMART" id="SM00382">
    <property type="entry name" value="AAA"/>
    <property type="match status" value="1"/>
</dbReference>